<feature type="compositionally biased region" description="Basic and acidic residues" evidence="11">
    <location>
        <begin position="154"/>
        <end position="164"/>
    </location>
</feature>
<keyword evidence="6" id="KW-0812">Transmembrane</keyword>
<evidence type="ECO:0000256" key="8">
    <source>
        <dbReference type="ARBA" id="ARBA00022825"/>
    </source>
</evidence>
<sequence length="882" mass="96946">MVPSLSKRETDTYRMDEAYDISSEASSREEFMMEMHNDDLIDFSQLKQYSPSSSQPLIIEKSTQHAQHQRPPPIVTEWEAGEASMDDDENEKETTLKNFPVTFTLPRDSYTIEEKSAAAQFPSSSMIHFQNPKRYSSDTSSPYPTQSVHMKTHTNTERIRREKLNNTPNPSLRGSPSLTEVTPAFLRRAAQELGLTHPNSSTRAVSSNMEELVTPNSLMYCKDRPATATHNNQLMNNPILDSSFFGADASALDGTFVSIRDLTDDDDVPSVDNGRWNSFTTGKNANLPTETTSLLKGNKTMAWQGGFFGSQIEKEDLRERRKIMRARKLGFFSEWMWAVRTLFDGSEKNDTLHANKSKWESNHPVGGYFMAHNNSRVSSRRVFSLVLIGALCLHMALCGSHDLFLRYIAYRNSLDDEAEVSWNGEGEYTPAFWLSFEGRVFNPFVGPGARTLTAFGALVPGLVLTKGQVWRVGTSSFQESSVVQILLHVWSLKSAICGPMTGLEWRRGTLVVSCIYLISGFIGSAWSIAVEPGRLITASGMGIAGLLAAATFERTCFPVASKDDKANVMIHPDGNDGGINVVSSSSNEQFELPRPNSRKKKHLDRSNNGSPAFLLLLELALSRWAAYSSLMGTATAAMSGLACALLLFVGNPPPGNFGRSAPHDLFFDETVPPPPPPLRFAGGVNWRDDDSADTSVEAGKEVFTTPLMRKSIMADEEDDEEPSGMKSSLRKRNFNGSSNKQPVVKGRMISPESNDSFSASRVISRVIGVLLSLLLTLIPASLIATGEGPTSEVTRASVLGCIPMRIIYKADDNSDIFECAGGCIPSSRERVARNEKMRPGRCDTLGYQCLQQSGTMTFRDYSTNVGIYVTPSADGSCGHAAG</sequence>
<keyword evidence="10" id="KW-0472">Membrane</keyword>
<gene>
    <name evidence="12" type="ORF">ACHAXA_007814</name>
</gene>
<keyword evidence="13" id="KW-1185">Reference proteome</keyword>
<name>A0ABD3RAU0_9STRA</name>
<reference evidence="12 13" key="1">
    <citation type="submission" date="2024-10" db="EMBL/GenBank/DDBJ databases">
        <title>Updated reference genomes for cyclostephanoid diatoms.</title>
        <authorList>
            <person name="Roberts W.R."/>
            <person name="Alverson A.J."/>
        </authorList>
    </citation>
    <scope>NUCLEOTIDE SEQUENCE [LARGE SCALE GENOMIC DNA]</scope>
    <source>
        <strain evidence="12 13">AJA228-03</strain>
    </source>
</reference>
<keyword evidence="7" id="KW-0378">Hydrolase</keyword>
<feature type="region of interest" description="Disordered" evidence="11">
    <location>
        <begin position="585"/>
        <end position="605"/>
    </location>
</feature>
<evidence type="ECO:0000256" key="3">
    <source>
        <dbReference type="ARBA" id="ARBA00009045"/>
    </source>
</evidence>
<comment type="subcellular location">
    <subcellularLocation>
        <location evidence="2">Membrane</location>
        <topology evidence="2">Multi-pass membrane protein</topology>
    </subcellularLocation>
</comment>
<evidence type="ECO:0000313" key="13">
    <source>
        <dbReference type="Proteomes" id="UP001530377"/>
    </source>
</evidence>
<feature type="region of interest" description="Disordered" evidence="11">
    <location>
        <begin position="713"/>
        <end position="749"/>
    </location>
</feature>
<dbReference type="GO" id="GO:0008236">
    <property type="term" value="F:serine-type peptidase activity"/>
    <property type="evidence" value="ECO:0007669"/>
    <property type="project" value="UniProtKB-KW"/>
</dbReference>
<evidence type="ECO:0000256" key="11">
    <source>
        <dbReference type="SAM" id="MobiDB-lite"/>
    </source>
</evidence>
<evidence type="ECO:0000256" key="9">
    <source>
        <dbReference type="ARBA" id="ARBA00022989"/>
    </source>
</evidence>
<comment type="caution">
    <text evidence="12">The sequence shown here is derived from an EMBL/GenBank/DDBJ whole genome shotgun (WGS) entry which is preliminary data.</text>
</comment>
<evidence type="ECO:0000256" key="4">
    <source>
        <dbReference type="ARBA" id="ARBA00013039"/>
    </source>
</evidence>
<accession>A0ABD3RAU0</accession>
<protein>
    <recommendedName>
        <fullName evidence="4">rhomboid protease</fullName>
        <ecNumber evidence="4">3.4.21.105</ecNumber>
    </recommendedName>
</protein>
<feature type="compositionally biased region" description="Polar residues" evidence="11">
    <location>
        <begin position="129"/>
        <end position="149"/>
    </location>
</feature>
<dbReference type="PANTHER" id="PTHR22936:SF69">
    <property type="entry name" value="RHOMBOID-LIKE PROTEIN"/>
    <property type="match status" value="1"/>
</dbReference>
<feature type="compositionally biased region" description="Polar residues" evidence="11">
    <location>
        <begin position="165"/>
        <end position="178"/>
    </location>
</feature>
<dbReference type="AlphaFoldDB" id="A0ABD3RAU0"/>
<dbReference type="Proteomes" id="UP001530377">
    <property type="component" value="Unassembled WGS sequence"/>
</dbReference>
<dbReference type="GO" id="GO:0016020">
    <property type="term" value="C:membrane"/>
    <property type="evidence" value="ECO:0007669"/>
    <property type="project" value="UniProtKB-SubCell"/>
</dbReference>
<dbReference type="PANTHER" id="PTHR22936">
    <property type="entry name" value="RHOMBOID-RELATED"/>
    <property type="match status" value="1"/>
</dbReference>
<organism evidence="12 13">
    <name type="scientific">Cyclostephanos tholiformis</name>
    <dbReference type="NCBI Taxonomy" id="382380"/>
    <lineage>
        <taxon>Eukaryota</taxon>
        <taxon>Sar</taxon>
        <taxon>Stramenopiles</taxon>
        <taxon>Ochrophyta</taxon>
        <taxon>Bacillariophyta</taxon>
        <taxon>Coscinodiscophyceae</taxon>
        <taxon>Thalassiosirophycidae</taxon>
        <taxon>Stephanodiscales</taxon>
        <taxon>Stephanodiscaceae</taxon>
        <taxon>Cyclostephanos</taxon>
    </lineage>
</organism>
<dbReference type="InterPro" id="IPR002610">
    <property type="entry name" value="Peptidase_S54_rhomboid-like"/>
</dbReference>
<evidence type="ECO:0000256" key="5">
    <source>
        <dbReference type="ARBA" id="ARBA00022670"/>
    </source>
</evidence>
<dbReference type="InterPro" id="IPR035952">
    <property type="entry name" value="Rhomboid-like_sf"/>
</dbReference>
<evidence type="ECO:0000256" key="6">
    <source>
        <dbReference type="ARBA" id="ARBA00022692"/>
    </source>
</evidence>
<proteinExistence type="inferred from homology"/>
<keyword evidence="5" id="KW-0645">Protease</keyword>
<dbReference type="Gene3D" id="1.20.1540.10">
    <property type="entry name" value="Rhomboid-like"/>
    <property type="match status" value="1"/>
</dbReference>
<evidence type="ECO:0000256" key="7">
    <source>
        <dbReference type="ARBA" id="ARBA00022801"/>
    </source>
</evidence>
<dbReference type="GO" id="GO:0006508">
    <property type="term" value="P:proteolysis"/>
    <property type="evidence" value="ECO:0007669"/>
    <property type="project" value="UniProtKB-KW"/>
</dbReference>
<evidence type="ECO:0000256" key="10">
    <source>
        <dbReference type="ARBA" id="ARBA00023136"/>
    </source>
</evidence>
<evidence type="ECO:0000256" key="2">
    <source>
        <dbReference type="ARBA" id="ARBA00004141"/>
    </source>
</evidence>
<keyword evidence="9" id="KW-1133">Transmembrane helix</keyword>
<comment type="similarity">
    <text evidence="3">Belongs to the peptidase S54 family.</text>
</comment>
<evidence type="ECO:0000256" key="1">
    <source>
        <dbReference type="ARBA" id="ARBA00000156"/>
    </source>
</evidence>
<keyword evidence="8" id="KW-0720">Serine protease</keyword>
<dbReference type="EMBL" id="JALLPB020000355">
    <property type="protein sequence ID" value="KAL3810064.1"/>
    <property type="molecule type" value="Genomic_DNA"/>
</dbReference>
<feature type="region of interest" description="Disordered" evidence="11">
    <location>
        <begin position="129"/>
        <end position="178"/>
    </location>
</feature>
<comment type="catalytic activity">
    <reaction evidence="1">
        <text>Cleaves type-1 transmembrane domains using a catalytic dyad composed of serine and histidine that are contributed by different transmembrane domains.</text>
        <dbReference type="EC" id="3.4.21.105"/>
    </reaction>
</comment>
<dbReference type="EC" id="3.4.21.105" evidence="4"/>
<evidence type="ECO:0000313" key="12">
    <source>
        <dbReference type="EMBL" id="KAL3810064.1"/>
    </source>
</evidence>
<dbReference type="SUPFAM" id="SSF144091">
    <property type="entry name" value="Rhomboid-like"/>
    <property type="match status" value="1"/>
</dbReference>